<dbReference type="AlphaFoldDB" id="A0A6S6P8T3"/>
<feature type="transmembrane region" description="Helical" evidence="1">
    <location>
        <begin position="48"/>
        <end position="70"/>
    </location>
</feature>
<dbReference type="RefSeq" id="WP_185291989.1">
    <property type="nucleotide sequence ID" value="NZ_AP023287.1"/>
</dbReference>
<protein>
    <submittedName>
        <fullName evidence="2">Membrane protein</fullName>
    </submittedName>
</protein>
<evidence type="ECO:0000256" key="1">
    <source>
        <dbReference type="SAM" id="Phobius"/>
    </source>
</evidence>
<dbReference type="PANTHER" id="PTHR42305:SF1">
    <property type="entry name" value="MEMBRANE PROTEIN RV1733C-RELATED"/>
    <property type="match status" value="1"/>
</dbReference>
<keyword evidence="1" id="KW-1133">Transmembrane helix</keyword>
<dbReference type="InterPro" id="IPR039708">
    <property type="entry name" value="MT1774/Rv1733c-like"/>
</dbReference>
<evidence type="ECO:0000313" key="3">
    <source>
        <dbReference type="Proteomes" id="UP000515734"/>
    </source>
</evidence>
<keyword evidence="1" id="KW-0472">Membrane</keyword>
<feature type="transmembrane region" description="Helical" evidence="1">
    <location>
        <begin position="165"/>
        <end position="186"/>
    </location>
</feature>
<keyword evidence="1" id="KW-0812">Transmembrane</keyword>
<dbReference type="PANTHER" id="PTHR42305">
    <property type="entry name" value="MEMBRANE PROTEIN RV1733C-RELATED"/>
    <property type="match status" value="1"/>
</dbReference>
<organism evidence="2 3">
    <name type="scientific">Mycolicibacterium litorale</name>
    <dbReference type="NCBI Taxonomy" id="758802"/>
    <lineage>
        <taxon>Bacteria</taxon>
        <taxon>Bacillati</taxon>
        <taxon>Actinomycetota</taxon>
        <taxon>Actinomycetes</taxon>
        <taxon>Mycobacteriales</taxon>
        <taxon>Mycobacteriaceae</taxon>
        <taxon>Mycolicibacterium</taxon>
    </lineage>
</organism>
<gene>
    <name evidence="2" type="ORF">NIIDNTM18_33190</name>
</gene>
<name>A0A6S6P8T3_9MYCO</name>
<proteinExistence type="predicted"/>
<dbReference type="Proteomes" id="UP000515734">
    <property type="component" value="Chromosome"/>
</dbReference>
<reference evidence="2 3" key="1">
    <citation type="submission" date="2020-07" db="EMBL/GenBank/DDBJ databases">
        <title>Complete genome sequence of Mycolicibacterium litorale like strain isolated from cardiac implantable electronic device infection.</title>
        <authorList>
            <person name="Fukano H."/>
            <person name="Miyama H."/>
            <person name="Hoshino Y."/>
        </authorList>
    </citation>
    <scope>NUCLEOTIDE SEQUENCE [LARGE SCALE GENOMIC DNA]</scope>
    <source>
        <strain evidence="2 3">NIIDNTM18</strain>
    </source>
</reference>
<dbReference type="EMBL" id="AP023287">
    <property type="protein sequence ID" value="BCI54041.1"/>
    <property type="molecule type" value="Genomic_DNA"/>
</dbReference>
<accession>A0A6S6P8T3</accession>
<evidence type="ECO:0000313" key="2">
    <source>
        <dbReference type="EMBL" id="BCI54041.1"/>
    </source>
</evidence>
<sequence>MRAGPTAVDRSGDDWDTFEFRLPRWPVVVRLFNRAPLVRAVDRVEASVVALAVVVAILAVPIAAAIGTAVHDSRSDHYAGQAQTRRSVTATITHVPDIPPFSRTGTIAAPVEWWNDGTRHTGTAQVRATAAQGDTVELWVDPDGTREFPPAPTSRAAVEGVTAAVAVWVSVAAGVAILATLVQLACDRIRFTGWQHDLDSVAGNGGGHTTSHP</sequence>